<comment type="caution">
    <text evidence="3">The sequence shown here is derived from an EMBL/GenBank/DDBJ whole genome shotgun (WGS) entry which is preliminary data.</text>
</comment>
<dbReference type="EMBL" id="JAYKXP010000004">
    <property type="protein sequence ID" value="KAK7059151.1"/>
    <property type="molecule type" value="Genomic_DNA"/>
</dbReference>
<sequence length="210" mass="22556">MGDTDDRIRYIAHALGLRSILWKYDVRDTILGPSGVVEPAAIEGKYEEFLQTAKSGAFQNEGAILYGFYDYLQTTADYNCFPSSLMHETSNLTMSEAIKYYPQLKEAFKYLVPVGVALNQTQPYVESDYSLPTFEQYISGTTQTDGPASGSDGSSSTSASRTLTSTRSSTSPTGSNAPSASSGSNGAIAVSSSFGSIFLPAFLLYAIIAF</sequence>
<keyword evidence="4" id="KW-1185">Reference proteome</keyword>
<name>A0AAW0E4X7_9AGAR</name>
<organism evidence="3 4">
    <name type="scientific">Paramarasmius palmivorus</name>
    <dbReference type="NCBI Taxonomy" id="297713"/>
    <lineage>
        <taxon>Eukaryota</taxon>
        <taxon>Fungi</taxon>
        <taxon>Dikarya</taxon>
        <taxon>Basidiomycota</taxon>
        <taxon>Agaricomycotina</taxon>
        <taxon>Agaricomycetes</taxon>
        <taxon>Agaricomycetidae</taxon>
        <taxon>Agaricales</taxon>
        <taxon>Marasmiineae</taxon>
        <taxon>Marasmiaceae</taxon>
        <taxon>Paramarasmius</taxon>
    </lineage>
</organism>
<keyword evidence="2" id="KW-1133">Transmembrane helix</keyword>
<gene>
    <name evidence="3" type="ORF">VNI00_001778</name>
</gene>
<reference evidence="3 4" key="1">
    <citation type="submission" date="2024-01" db="EMBL/GenBank/DDBJ databases">
        <title>A draft genome for a cacao thread blight-causing isolate of Paramarasmius palmivorus.</title>
        <authorList>
            <person name="Baruah I.K."/>
            <person name="Bukari Y."/>
            <person name="Amoako-Attah I."/>
            <person name="Meinhardt L.W."/>
            <person name="Bailey B.A."/>
            <person name="Cohen S.P."/>
        </authorList>
    </citation>
    <scope>NUCLEOTIDE SEQUENCE [LARGE SCALE GENOMIC DNA]</scope>
    <source>
        <strain evidence="3 4">GH-12</strain>
    </source>
</reference>
<protein>
    <submittedName>
        <fullName evidence="3">Uncharacterized protein</fullName>
    </submittedName>
</protein>
<proteinExistence type="predicted"/>
<feature type="region of interest" description="Disordered" evidence="1">
    <location>
        <begin position="141"/>
        <end position="183"/>
    </location>
</feature>
<keyword evidence="2" id="KW-0812">Transmembrane</keyword>
<feature type="transmembrane region" description="Helical" evidence="2">
    <location>
        <begin position="186"/>
        <end position="208"/>
    </location>
</feature>
<keyword evidence="2" id="KW-0472">Membrane</keyword>
<accession>A0AAW0E4X7</accession>
<dbReference type="AlphaFoldDB" id="A0AAW0E4X7"/>
<evidence type="ECO:0000313" key="4">
    <source>
        <dbReference type="Proteomes" id="UP001383192"/>
    </source>
</evidence>
<feature type="compositionally biased region" description="Low complexity" evidence="1">
    <location>
        <begin position="144"/>
        <end position="183"/>
    </location>
</feature>
<evidence type="ECO:0000256" key="1">
    <source>
        <dbReference type="SAM" id="MobiDB-lite"/>
    </source>
</evidence>
<evidence type="ECO:0000313" key="3">
    <source>
        <dbReference type="EMBL" id="KAK7059151.1"/>
    </source>
</evidence>
<dbReference type="Proteomes" id="UP001383192">
    <property type="component" value="Unassembled WGS sequence"/>
</dbReference>
<evidence type="ECO:0000256" key="2">
    <source>
        <dbReference type="SAM" id="Phobius"/>
    </source>
</evidence>